<evidence type="ECO:0000313" key="3">
    <source>
        <dbReference type="Proteomes" id="UP000266841"/>
    </source>
</evidence>
<name>K0TLF2_THAOC</name>
<organism evidence="2 3">
    <name type="scientific">Thalassiosira oceanica</name>
    <name type="common">Marine diatom</name>
    <dbReference type="NCBI Taxonomy" id="159749"/>
    <lineage>
        <taxon>Eukaryota</taxon>
        <taxon>Sar</taxon>
        <taxon>Stramenopiles</taxon>
        <taxon>Ochrophyta</taxon>
        <taxon>Bacillariophyta</taxon>
        <taxon>Coscinodiscophyceae</taxon>
        <taxon>Thalassiosirophycidae</taxon>
        <taxon>Thalassiosirales</taxon>
        <taxon>Thalassiosiraceae</taxon>
        <taxon>Thalassiosira</taxon>
    </lineage>
</organism>
<dbReference type="Proteomes" id="UP000266841">
    <property type="component" value="Unassembled WGS sequence"/>
</dbReference>
<dbReference type="EMBL" id="AGNL01006754">
    <property type="protein sequence ID" value="EJK71812.1"/>
    <property type="molecule type" value="Genomic_DNA"/>
</dbReference>
<dbReference type="AlphaFoldDB" id="K0TLF2"/>
<feature type="region of interest" description="Disordered" evidence="1">
    <location>
        <begin position="1"/>
        <end position="24"/>
    </location>
</feature>
<comment type="caution">
    <text evidence="2">The sequence shown here is derived from an EMBL/GenBank/DDBJ whole genome shotgun (WGS) entry which is preliminary data.</text>
</comment>
<evidence type="ECO:0000256" key="1">
    <source>
        <dbReference type="SAM" id="MobiDB-lite"/>
    </source>
</evidence>
<protein>
    <submittedName>
        <fullName evidence="2">Uncharacterized protein</fullName>
    </submittedName>
</protein>
<proteinExistence type="predicted"/>
<accession>K0TLF2</accession>
<keyword evidence="3" id="KW-1185">Reference proteome</keyword>
<feature type="non-terminal residue" evidence="2">
    <location>
        <position position="1"/>
    </location>
</feature>
<gene>
    <name evidence="2" type="ORF">THAOC_06712</name>
</gene>
<sequence length="79" mass="8603">RGQGATSKGGKVYLNRTSNEQREDEAALPRVVKVCGSDEGVVIRHITERLSNSVTGPDAIVSFRHQSVGISRPRALEEE</sequence>
<reference evidence="2 3" key="1">
    <citation type="journal article" date="2012" name="Genome Biol.">
        <title>Genome and low-iron response of an oceanic diatom adapted to chronic iron limitation.</title>
        <authorList>
            <person name="Lommer M."/>
            <person name="Specht M."/>
            <person name="Roy A.S."/>
            <person name="Kraemer L."/>
            <person name="Andreson R."/>
            <person name="Gutowska M.A."/>
            <person name="Wolf J."/>
            <person name="Bergner S.V."/>
            <person name="Schilhabel M.B."/>
            <person name="Klostermeier U.C."/>
            <person name="Beiko R.G."/>
            <person name="Rosenstiel P."/>
            <person name="Hippler M."/>
            <person name="Laroche J."/>
        </authorList>
    </citation>
    <scope>NUCLEOTIDE SEQUENCE [LARGE SCALE GENOMIC DNA]</scope>
    <source>
        <strain evidence="2 3">CCMP1005</strain>
    </source>
</reference>
<evidence type="ECO:0000313" key="2">
    <source>
        <dbReference type="EMBL" id="EJK71812.1"/>
    </source>
</evidence>